<dbReference type="GO" id="GO:0016491">
    <property type="term" value="F:oxidoreductase activity"/>
    <property type="evidence" value="ECO:0007669"/>
    <property type="project" value="InterPro"/>
</dbReference>
<name>A0A3A9KSN8_9BACI</name>
<dbReference type="PANTHER" id="PTHR43734:SF1">
    <property type="entry name" value="PHYTOENE DESATURASE"/>
    <property type="match status" value="1"/>
</dbReference>
<dbReference type="PRINTS" id="PR00419">
    <property type="entry name" value="ADXRDTASE"/>
</dbReference>
<dbReference type="EMBL" id="PDOE01000003">
    <property type="protein sequence ID" value="RKL67676.1"/>
    <property type="molecule type" value="Genomic_DNA"/>
</dbReference>
<dbReference type="Proteomes" id="UP000281498">
    <property type="component" value="Unassembled WGS sequence"/>
</dbReference>
<gene>
    <name evidence="3" type="ORF">CR203_10030</name>
</gene>
<organism evidence="3 4">
    <name type="scientific">Salipaludibacillus neizhouensis</name>
    <dbReference type="NCBI Taxonomy" id="885475"/>
    <lineage>
        <taxon>Bacteria</taxon>
        <taxon>Bacillati</taxon>
        <taxon>Bacillota</taxon>
        <taxon>Bacilli</taxon>
        <taxon>Bacillales</taxon>
        <taxon>Bacillaceae</taxon>
    </lineage>
</organism>
<evidence type="ECO:0000259" key="2">
    <source>
        <dbReference type="Pfam" id="PF01593"/>
    </source>
</evidence>
<comment type="caution">
    <text evidence="3">The sequence shown here is derived from an EMBL/GenBank/DDBJ whole genome shotgun (WGS) entry which is preliminary data.</text>
</comment>
<evidence type="ECO:0000313" key="3">
    <source>
        <dbReference type="EMBL" id="RKL67676.1"/>
    </source>
</evidence>
<keyword evidence="4" id="KW-1185">Reference proteome</keyword>
<proteinExistence type="inferred from homology"/>
<accession>A0A3A9KSN8</accession>
<dbReference type="RefSeq" id="WP_110935161.1">
    <property type="nucleotide sequence ID" value="NZ_KZ614146.1"/>
</dbReference>
<dbReference type="InterPro" id="IPR036188">
    <property type="entry name" value="FAD/NAD-bd_sf"/>
</dbReference>
<dbReference type="OrthoDB" id="9814556at2"/>
<dbReference type="Pfam" id="PF01593">
    <property type="entry name" value="Amino_oxidase"/>
    <property type="match status" value="1"/>
</dbReference>
<protein>
    <submittedName>
        <fullName evidence="3">Phytoene desaturase</fullName>
    </submittedName>
</protein>
<dbReference type="SUPFAM" id="SSF51905">
    <property type="entry name" value="FAD/NAD(P)-binding domain"/>
    <property type="match status" value="1"/>
</dbReference>
<dbReference type="Gene3D" id="3.50.50.60">
    <property type="entry name" value="FAD/NAD(P)-binding domain"/>
    <property type="match status" value="2"/>
</dbReference>
<dbReference type="PANTHER" id="PTHR43734">
    <property type="entry name" value="PHYTOENE DESATURASE"/>
    <property type="match status" value="1"/>
</dbReference>
<sequence length="363" mass="41720">MSTAIIGGGIGGMITALYLQKRGEEVTIFEKENRLGGRLAYFNGPEGYKIDEGPTIVLLPHIIQEILTEVNVDLNKIEMVKIDPIYPIHFKDGKSFVKWSDRSKQIEEVEKHFPGEGKAFESYMTNMKERFEKGKKAFLDTSFVNKRSFWTQKNIRTLLKLKAYQTVNTQTKKYFKSKQLQEAFSLQTLYIGGSPDQTPALYSLVPYSEHEHGIWYIKGGYAYLAEVLTDELTDRGITIEYESEVEDITVEEERATSLIVNGNARTFDRYILNGDFPVVERLVQKESKRKFIPSSGCLLIYLGLKEQLKTNYVHQFFMSDSLEEQMKDIFINKKLATESYHPASPKTRTSIFPFARAMEQSID</sequence>
<evidence type="ECO:0000313" key="4">
    <source>
        <dbReference type="Proteomes" id="UP000281498"/>
    </source>
</evidence>
<comment type="similarity">
    <text evidence="1">Belongs to the carotenoid/retinoid oxidoreductase family. CrtN subfamily.</text>
</comment>
<reference evidence="3 4" key="1">
    <citation type="submission" date="2017-10" db="EMBL/GenBank/DDBJ databases">
        <title>Bacillus sp. nov., a halophilic bacterium isolated from a Keqin Lake.</title>
        <authorList>
            <person name="Wang H."/>
        </authorList>
    </citation>
    <scope>NUCLEOTIDE SEQUENCE [LARGE SCALE GENOMIC DNA]</scope>
    <source>
        <strain evidence="3 4">KCTC 13187</strain>
    </source>
</reference>
<dbReference type="AlphaFoldDB" id="A0A3A9KSN8"/>
<dbReference type="InterPro" id="IPR002937">
    <property type="entry name" value="Amino_oxidase"/>
</dbReference>
<evidence type="ECO:0000256" key="1">
    <source>
        <dbReference type="ARBA" id="ARBA00038322"/>
    </source>
</evidence>
<feature type="domain" description="Amine oxidase" evidence="2">
    <location>
        <begin position="10"/>
        <end position="290"/>
    </location>
</feature>